<gene>
    <name evidence="3" type="ORF">OWR29_35375</name>
</gene>
<keyword evidence="4" id="KW-1185">Reference proteome</keyword>
<evidence type="ECO:0000256" key="1">
    <source>
        <dbReference type="SAM" id="MobiDB-lite"/>
    </source>
</evidence>
<keyword evidence="2" id="KW-1133">Transmembrane helix</keyword>
<evidence type="ECO:0000256" key="2">
    <source>
        <dbReference type="SAM" id="Phobius"/>
    </source>
</evidence>
<protein>
    <submittedName>
        <fullName evidence="3">Uncharacterized protein</fullName>
    </submittedName>
</protein>
<reference evidence="3" key="1">
    <citation type="submission" date="2022-11" db="EMBL/GenBank/DDBJ databases">
        <authorList>
            <person name="Somphong A."/>
            <person name="Phongsopitanun W."/>
        </authorList>
    </citation>
    <scope>NUCLEOTIDE SEQUENCE</scope>
    <source>
        <strain evidence="3">Pm04-4</strain>
    </source>
</reference>
<proteinExistence type="predicted"/>
<dbReference type="Proteomes" id="UP001151002">
    <property type="component" value="Unassembled WGS sequence"/>
</dbReference>
<evidence type="ECO:0000313" key="3">
    <source>
        <dbReference type="EMBL" id="MCY1143307.1"/>
    </source>
</evidence>
<dbReference type="EMBL" id="JAPNTZ010000015">
    <property type="protein sequence ID" value="MCY1143307.1"/>
    <property type="molecule type" value="Genomic_DNA"/>
</dbReference>
<evidence type="ECO:0000313" key="4">
    <source>
        <dbReference type="Proteomes" id="UP001151002"/>
    </source>
</evidence>
<organism evidence="3 4">
    <name type="scientific">Paractinoplanes pyxinae</name>
    <dbReference type="NCBI Taxonomy" id="2997416"/>
    <lineage>
        <taxon>Bacteria</taxon>
        <taxon>Bacillati</taxon>
        <taxon>Actinomycetota</taxon>
        <taxon>Actinomycetes</taxon>
        <taxon>Micromonosporales</taxon>
        <taxon>Micromonosporaceae</taxon>
        <taxon>Paractinoplanes</taxon>
    </lineage>
</organism>
<accession>A0ABT4BBC7</accession>
<keyword evidence="2" id="KW-0472">Membrane</keyword>
<keyword evidence="2" id="KW-0812">Transmembrane</keyword>
<dbReference type="RefSeq" id="WP_267567839.1">
    <property type="nucleotide sequence ID" value="NZ_JAPNTZ010000015.1"/>
</dbReference>
<name>A0ABT4BBC7_9ACTN</name>
<feature type="region of interest" description="Disordered" evidence="1">
    <location>
        <begin position="72"/>
        <end position="120"/>
    </location>
</feature>
<comment type="caution">
    <text evidence="3">The sequence shown here is derived from an EMBL/GenBank/DDBJ whole genome shotgun (WGS) entry which is preliminary data.</text>
</comment>
<feature type="transmembrane region" description="Helical" evidence="2">
    <location>
        <begin position="41"/>
        <end position="62"/>
    </location>
</feature>
<sequence length="276" mass="28893">MTEDLRALLRAELNDERPPPLGDVVGAALREGRRVRHRRRVASVAAGSAGVLALVLAGGVAAHSEPRKAVQAAESVVTPSPAATSEPVPLGRAARKAPATPGSVPVSPTAPTARDHGRTLTIHSGVQRVAGKREKATTGAMLHLLTQLLPSGRTSEAAVADTGDPYVRIQLDRGDGPGLVRLILGQMPTGKPRGGTATVSIIHVDDNCEQDTVVVARWPDGTAVQLDVDACSPRRSALTPDEAARIVADPRWGMTMDAELVKLGEVRYGRAPVFVS</sequence>